<evidence type="ECO:0000313" key="4">
    <source>
        <dbReference type="Proteomes" id="UP000823772"/>
    </source>
</evidence>
<protein>
    <recommendedName>
        <fullName evidence="5">Lipoprotein</fullName>
    </recommendedName>
</protein>
<feature type="chain" id="PRO_5039615622" description="Lipoprotein" evidence="2">
    <location>
        <begin position="26"/>
        <end position="527"/>
    </location>
</feature>
<dbReference type="EMBL" id="JADILY010000152">
    <property type="protein sequence ID" value="MBO8482300.1"/>
    <property type="molecule type" value="Genomic_DNA"/>
</dbReference>
<name>A0A9D9NQU2_9BACT</name>
<reference evidence="3" key="2">
    <citation type="journal article" date="2021" name="PeerJ">
        <title>Extensive microbial diversity within the chicken gut microbiome revealed by metagenomics and culture.</title>
        <authorList>
            <person name="Gilroy R."/>
            <person name="Ravi A."/>
            <person name="Getino M."/>
            <person name="Pursley I."/>
            <person name="Horton D.L."/>
            <person name="Alikhan N.F."/>
            <person name="Baker D."/>
            <person name="Gharbi K."/>
            <person name="Hall N."/>
            <person name="Watson M."/>
            <person name="Adriaenssens E.M."/>
            <person name="Foster-Nyarko E."/>
            <person name="Jarju S."/>
            <person name="Secka A."/>
            <person name="Antonio M."/>
            <person name="Oren A."/>
            <person name="Chaudhuri R.R."/>
            <person name="La Ragione R."/>
            <person name="Hildebrand F."/>
            <person name="Pallen M.J."/>
        </authorList>
    </citation>
    <scope>NUCLEOTIDE SEQUENCE</scope>
    <source>
        <strain evidence="3">B3-2255</strain>
    </source>
</reference>
<evidence type="ECO:0000313" key="3">
    <source>
        <dbReference type="EMBL" id="MBO8482300.1"/>
    </source>
</evidence>
<feature type="region of interest" description="Disordered" evidence="1">
    <location>
        <begin position="419"/>
        <end position="438"/>
    </location>
</feature>
<feature type="signal peptide" evidence="2">
    <location>
        <begin position="1"/>
        <end position="25"/>
    </location>
</feature>
<evidence type="ECO:0000256" key="1">
    <source>
        <dbReference type="SAM" id="MobiDB-lite"/>
    </source>
</evidence>
<proteinExistence type="predicted"/>
<sequence length="527" mass="59209">MKITLNRLALPALLLLLSAATSCIYTDPNMGYGLIPGDQLLETKQMTTSLPVTLKMADSIATTSSTSIVFGSINSSVSGVSEYGCATVLVPFVDLDSALDVGTNRRIKEFYLGLALRRTECMDERSQNIIQNINVYRMVKDFDSTTVYNCSFSEDYYDRSKPISVNGITYNGSEDTLKIVFTEEYAKEILDSLSKNPSLLDTLSSYNKAFHGIYFTTASSIPGVDEGRINNFKIQSYGMLHYTADFGDRKDVDTSLLFATGITSNTVESYFALNTSTMKSSAINNTDPTRKLIVEGNAGIKPVISASYVISELERLVAGENVTPDRIMLSRATLRLPFEFPQDYTILDNSYPAILSPSIRMHTESGRVLYTCISDVNISGEDPGEINRSLGYYSPDITHYLQRLLKKEKDELSEDDDIWLMPTTNEPDENDEDTSSSEDYYYNYNPYYYYDPYGYYDYGYGYGYGYGGYYNPYGYYGNYYYGSTSSESESSTITLDNISYVRAELNGTDSERNPQLIITYFILPEDE</sequence>
<gene>
    <name evidence="3" type="ORF">IAC87_07160</name>
</gene>
<reference evidence="3" key="1">
    <citation type="submission" date="2020-10" db="EMBL/GenBank/DDBJ databases">
        <authorList>
            <person name="Gilroy R."/>
        </authorList>
    </citation>
    <scope>NUCLEOTIDE SEQUENCE</scope>
    <source>
        <strain evidence="3">B3-2255</strain>
    </source>
</reference>
<keyword evidence="2" id="KW-0732">Signal</keyword>
<dbReference type="AlphaFoldDB" id="A0A9D9NQU2"/>
<evidence type="ECO:0008006" key="5">
    <source>
        <dbReference type="Google" id="ProtNLM"/>
    </source>
</evidence>
<dbReference type="Proteomes" id="UP000823772">
    <property type="component" value="Unassembled WGS sequence"/>
</dbReference>
<feature type="compositionally biased region" description="Acidic residues" evidence="1">
    <location>
        <begin position="426"/>
        <end position="436"/>
    </location>
</feature>
<dbReference type="PROSITE" id="PS51257">
    <property type="entry name" value="PROKAR_LIPOPROTEIN"/>
    <property type="match status" value="1"/>
</dbReference>
<evidence type="ECO:0000256" key="2">
    <source>
        <dbReference type="SAM" id="SignalP"/>
    </source>
</evidence>
<accession>A0A9D9NQU2</accession>
<comment type="caution">
    <text evidence="3">The sequence shown here is derived from an EMBL/GenBank/DDBJ whole genome shotgun (WGS) entry which is preliminary data.</text>
</comment>
<organism evidence="3 4">
    <name type="scientific">Candidatus Merdivivens faecigallinarum</name>
    <dbReference type="NCBI Taxonomy" id="2840871"/>
    <lineage>
        <taxon>Bacteria</taxon>
        <taxon>Pseudomonadati</taxon>
        <taxon>Bacteroidota</taxon>
        <taxon>Bacteroidia</taxon>
        <taxon>Bacteroidales</taxon>
        <taxon>Muribaculaceae</taxon>
        <taxon>Muribaculaceae incertae sedis</taxon>
        <taxon>Candidatus Merdivivens</taxon>
    </lineage>
</organism>